<dbReference type="PANTHER" id="PTHR46028:SF5">
    <property type="entry name" value="KYNURENINE 3-MONOOXYGENASE"/>
    <property type="match status" value="1"/>
</dbReference>
<dbReference type="SUPFAM" id="SSF51206">
    <property type="entry name" value="cAMP-binding domain-like"/>
    <property type="match status" value="1"/>
</dbReference>
<reference evidence="3 4" key="1">
    <citation type="submission" date="2016-02" db="EMBL/GenBank/DDBJ databases">
        <title>Genome analysis of coral dinoflagellate symbionts highlights evolutionary adaptations to a symbiotic lifestyle.</title>
        <authorList>
            <person name="Aranda M."/>
            <person name="Li Y."/>
            <person name="Liew Y.J."/>
            <person name="Baumgarten S."/>
            <person name="Simakov O."/>
            <person name="Wilson M."/>
            <person name="Piel J."/>
            <person name="Ashoor H."/>
            <person name="Bougouffa S."/>
            <person name="Bajic V.B."/>
            <person name="Ryu T."/>
            <person name="Ravasi T."/>
            <person name="Bayer T."/>
            <person name="Micklem G."/>
            <person name="Kim H."/>
            <person name="Bhak J."/>
            <person name="Lajeunesse T.C."/>
            <person name="Voolstra C.R."/>
        </authorList>
    </citation>
    <scope>NUCLEOTIDE SEQUENCE [LARGE SCALE GENOMIC DNA]</scope>
    <source>
        <strain evidence="3 4">CCMP2467</strain>
    </source>
</reference>
<dbReference type="CDD" id="cd00038">
    <property type="entry name" value="CAP_ED"/>
    <property type="match status" value="1"/>
</dbReference>
<dbReference type="InterPro" id="IPR000595">
    <property type="entry name" value="cNMP-bd_dom"/>
</dbReference>
<dbReference type="GO" id="GO:0004502">
    <property type="term" value="F:kynurenine 3-monooxygenase activity"/>
    <property type="evidence" value="ECO:0007669"/>
    <property type="project" value="TreeGrafter"/>
</dbReference>
<dbReference type="Pfam" id="PF01494">
    <property type="entry name" value="FAD_binding_3"/>
    <property type="match status" value="1"/>
</dbReference>
<feature type="domain" description="Cyclic nucleotide-binding" evidence="2">
    <location>
        <begin position="889"/>
        <end position="967"/>
    </location>
</feature>
<accession>A0A1Q9E641</accession>
<dbReference type="GO" id="GO:0070189">
    <property type="term" value="P:kynurenine metabolic process"/>
    <property type="evidence" value="ECO:0007669"/>
    <property type="project" value="TreeGrafter"/>
</dbReference>
<evidence type="ECO:0000256" key="1">
    <source>
        <dbReference type="ARBA" id="ARBA00023033"/>
    </source>
</evidence>
<dbReference type="Gene3D" id="3.50.50.60">
    <property type="entry name" value="FAD/NAD(P)-binding domain"/>
    <property type="match status" value="1"/>
</dbReference>
<keyword evidence="1 3" id="KW-0560">Oxidoreductase</keyword>
<dbReference type="SMART" id="SM00100">
    <property type="entry name" value="cNMP"/>
    <property type="match status" value="1"/>
</dbReference>
<sequence length="1479" mass="162310">MLESANLGAKGVVGDFAFGPRSRLKQPGHRSIIGKKKPWHNVSDPEADRIVWDHEMSFNIMEAEKARWKSRGPPPEDFNKSLTRQQHLRAMRTYGQDVSLTRARENLHGPVSVELQSDIDSSPILKPRLWSPRFDYMATREPEHKYAESPARLKEKKGAKFRRELRPGESLTDVQCPSRAAVDMGQLSLKEEEAADEDTLEWVPFARRTGGGQHRLRPWLWRPGSLPALPGGGVDTSQRQSKADAREVQGTIQLEIRVLRMGPRRRKDADASPTGEEWLRHPWRPSTRVRLRALPGSTWGAGAGSGARPLRVIISGGGPGGLALACGLASTQGLDVRILEGRPYERPGAKNRGRSHTIGLGRRAREALIQLGGEELWQEMAAAGVMAEGFTLHLNGVPLSLPPPEGEPVVLLDRGRIVSSLRDRLASMEFAEGTNVRIDFGTKVKSVDVVHRTVTVQRQSGTEQEEELIEYDLLIGSDGVRSRVREAMNSQLPPGRFESELRVMPGRWQVLHLDLPEHLNERGVHAMVSSEAPFGLFCIPDAAGPHCVIVSWSSDDAPEELLEAQTPEMLEAVLLRYFPQLGKIPREAAESFLAAKPSKAVVSRCRPLHDADHALCVLGDAAHAVGGGSLGQGCSAALQDAAALATCLQEGARLRQALLGPMARSAPFEEWSQGREEALVSSIAAFSEQRADEGWALLDLIELQSAAEVRASALVQGPLVFGFFLEQLGRGTLKPLADIGGRLLEDRLQRNQQSSAEEVNQFVTHLQFKPTMKFSPGVLIFLLEQAVLELWKFILDLFSRLQPPMQTALMATDESYAQLVGRNQTWLALLRSARAAAGVTRISCVRSLHAFANLQEEESALWAQNFTVQERLQDDVLLRQSSPVSQQCFFGIRTGTCKVYRGGEEVATLEAGDCFGEASLVLGVPSPVTVKAASDVTLLVMKGEAFCSLMARAEPELRKALEVAAERYGASFEEVVAEQEQGRQRVRRLLETVVSAEDAHGNSHRHHSAVDLDHLLGTVGIESYSNGDLVALGCQRLRVLEQGNCKVVRGGRQVRSLEAGDFFGPDLAADERVVACSDEVRVCSFTNEGQTSIGFLLNSRGDVPLALALSENAGRHVPFAFPLWQGQLASCALPEASKLWATPWHPRRSAWPGLDLPWHPSSEACRGNASILVSLSNFYVNALGAIAESLSPDPGQASGTRNMELKHNLCALLGYEELEVEDGILQSLEVDIPFAALQKVGAMMGFFEQFFLRFQLIRAAALHYTSGQKAADELINEIRQNRKESVEMQAAQQLESRRHQKLVDEAKKQGSEVADKAGMAAKLARQFMSNMIVDISDIKIKIAEPDETQAVVAAELKAIFAQAANDEARCEDFMSAEAGGSDEDKEFNHPDQAWAAWVTFFELEFADADISKVVQSGQLGYRPQEIGFKGFLVTCGFGDDMVSLQLLQILFNQQDQHTIVSLKFGEACILGPTPSPCDD</sequence>
<dbReference type="EMBL" id="LSRX01000251">
    <property type="protein sequence ID" value="OLQ02880.1"/>
    <property type="molecule type" value="Genomic_DNA"/>
</dbReference>
<organism evidence="3 4">
    <name type="scientific">Symbiodinium microadriaticum</name>
    <name type="common">Dinoflagellate</name>
    <name type="synonym">Zooxanthella microadriatica</name>
    <dbReference type="NCBI Taxonomy" id="2951"/>
    <lineage>
        <taxon>Eukaryota</taxon>
        <taxon>Sar</taxon>
        <taxon>Alveolata</taxon>
        <taxon>Dinophyceae</taxon>
        <taxon>Suessiales</taxon>
        <taxon>Symbiodiniaceae</taxon>
        <taxon>Symbiodinium</taxon>
    </lineage>
</organism>
<dbReference type="SUPFAM" id="SSF51905">
    <property type="entry name" value="FAD/NAD(P)-binding domain"/>
    <property type="match status" value="1"/>
</dbReference>
<evidence type="ECO:0000259" key="2">
    <source>
        <dbReference type="PROSITE" id="PS50042"/>
    </source>
</evidence>
<dbReference type="InterPro" id="IPR018490">
    <property type="entry name" value="cNMP-bd_dom_sf"/>
</dbReference>
<protein>
    <submittedName>
        <fullName evidence="3">Kynurenine 3-monooxygenase</fullName>
    </submittedName>
</protein>
<dbReference type="OrthoDB" id="430651at2759"/>
<dbReference type="PROSITE" id="PS50042">
    <property type="entry name" value="CNMP_BINDING_3"/>
    <property type="match status" value="1"/>
</dbReference>
<comment type="caution">
    <text evidence="3">The sequence shown here is derived from an EMBL/GenBank/DDBJ whole genome shotgun (WGS) entry which is preliminary data.</text>
</comment>
<keyword evidence="4" id="KW-1185">Reference proteome</keyword>
<dbReference type="InterPro" id="IPR014710">
    <property type="entry name" value="RmlC-like_jellyroll"/>
</dbReference>
<gene>
    <name evidence="3" type="primary">kmo</name>
    <name evidence="3" type="ORF">AK812_SmicGene14216</name>
</gene>
<dbReference type="InterPro" id="IPR036188">
    <property type="entry name" value="FAD/NAD-bd_sf"/>
</dbReference>
<name>A0A1Q9E641_SYMMI</name>
<dbReference type="PANTHER" id="PTHR46028">
    <property type="entry name" value="KYNURENINE 3-MONOOXYGENASE"/>
    <property type="match status" value="1"/>
</dbReference>
<dbReference type="Pfam" id="PF00027">
    <property type="entry name" value="cNMP_binding"/>
    <property type="match status" value="1"/>
</dbReference>
<dbReference type="Gene3D" id="2.60.120.10">
    <property type="entry name" value="Jelly Rolls"/>
    <property type="match status" value="1"/>
</dbReference>
<keyword evidence="1 3" id="KW-0503">Monooxygenase</keyword>
<evidence type="ECO:0000313" key="4">
    <source>
        <dbReference type="Proteomes" id="UP000186817"/>
    </source>
</evidence>
<evidence type="ECO:0000313" key="3">
    <source>
        <dbReference type="EMBL" id="OLQ02880.1"/>
    </source>
</evidence>
<dbReference type="Proteomes" id="UP000186817">
    <property type="component" value="Unassembled WGS sequence"/>
</dbReference>
<dbReference type="GO" id="GO:0071949">
    <property type="term" value="F:FAD binding"/>
    <property type="evidence" value="ECO:0007669"/>
    <property type="project" value="InterPro"/>
</dbReference>
<dbReference type="PRINTS" id="PR00420">
    <property type="entry name" value="RNGMNOXGNASE"/>
</dbReference>
<proteinExistence type="predicted"/>
<dbReference type="InterPro" id="IPR002938">
    <property type="entry name" value="FAD-bd"/>
</dbReference>